<proteinExistence type="inferred from homology"/>
<dbReference type="Gene3D" id="3.40.50.720">
    <property type="entry name" value="NAD(P)-binding Rossmann-like Domain"/>
    <property type="match status" value="1"/>
</dbReference>
<keyword evidence="7" id="KW-1185">Reference proteome</keyword>
<dbReference type="InterPro" id="IPR006096">
    <property type="entry name" value="Glu/Leu/Phe/Val/Trp_DH_C"/>
</dbReference>
<protein>
    <submittedName>
        <fullName evidence="6">Glu/Leu/Phe/Val dehydrogenase dimerization domain-containing protein</fullName>
    </submittedName>
</protein>
<dbReference type="EMBL" id="JARRAF010000003">
    <property type="protein sequence ID" value="MDK2123077.1"/>
    <property type="molecule type" value="Genomic_DNA"/>
</dbReference>
<dbReference type="CDD" id="cd01075">
    <property type="entry name" value="NAD_bind_Leu_Phe_Val_DH"/>
    <property type="match status" value="1"/>
</dbReference>
<dbReference type="PIRSF" id="PIRSF000188">
    <property type="entry name" value="Phe_leu_dh"/>
    <property type="match status" value="1"/>
</dbReference>
<comment type="caution">
    <text evidence="6">The sequence shown here is derived from an EMBL/GenBank/DDBJ whole genome shotgun (WGS) entry which is preliminary data.</text>
</comment>
<feature type="domain" description="Glutamate/phenylalanine/leucine/valine/L-tryptophan dehydrogenase C-terminal" evidence="5">
    <location>
        <begin position="144"/>
        <end position="345"/>
    </location>
</feature>
<dbReference type="Gene3D" id="3.40.50.10860">
    <property type="entry name" value="Leucine Dehydrogenase, chain A, domain 1"/>
    <property type="match status" value="1"/>
</dbReference>
<evidence type="ECO:0000256" key="4">
    <source>
        <dbReference type="RuleBase" id="RU004417"/>
    </source>
</evidence>
<dbReference type="InterPro" id="IPR036291">
    <property type="entry name" value="NAD(P)-bd_dom_sf"/>
</dbReference>
<evidence type="ECO:0000313" key="6">
    <source>
        <dbReference type="EMBL" id="MDK2123077.1"/>
    </source>
</evidence>
<evidence type="ECO:0000256" key="1">
    <source>
        <dbReference type="ARBA" id="ARBA00006382"/>
    </source>
</evidence>
<evidence type="ECO:0000259" key="5">
    <source>
        <dbReference type="SMART" id="SM00839"/>
    </source>
</evidence>
<dbReference type="SUPFAM" id="SSF53223">
    <property type="entry name" value="Aminoacid dehydrogenase-like, N-terminal domain"/>
    <property type="match status" value="1"/>
</dbReference>
<dbReference type="PRINTS" id="PR00082">
    <property type="entry name" value="GLFDHDRGNASE"/>
</dbReference>
<sequence length="345" mass="36112">MNVFELPDFDGHEQVVFANDPKTGLKAVIAIHNTHRGPAMGGCRMWKYVDTQAAVTDALRLSRGMTYKNAMADLPIGGGKAVIIGDARTDKTPELMLAFGEAVERVAGRYITAEDVGSSPADMALVREKTRFVAGLGGELGGRGDPSPATALGVFVGIGAAAKHRLGADSVAGMTVAVQGLGHVGYDLARQLHAAGARLIVTDIHADNCQRAAAEFGAKVVGPDEIYDVDAEVFAPCALGAIVNDKTASRFKFKIIAGAANNQLATDALGEHLKSAGILYAPDYVINAGGIIKVCAEYFKEPAEQVEGRVRKIADTLTEIFTSAASRGANPASVADEMARARFSA</sequence>
<dbReference type="SUPFAM" id="SSF51735">
    <property type="entry name" value="NAD(P)-binding Rossmann-fold domains"/>
    <property type="match status" value="1"/>
</dbReference>
<dbReference type="Pfam" id="PF00208">
    <property type="entry name" value="ELFV_dehydrog"/>
    <property type="match status" value="2"/>
</dbReference>
<dbReference type="RefSeq" id="WP_284099365.1">
    <property type="nucleotide sequence ID" value="NZ_JARRAF010000003.1"/>
</dbReference>
<reference evidence="6" key="1">
    <citation type="submission" date="2023-03" db="EMBL/GenBank/DDBJ databases">
        <title>Chitinimonas shenzhenensis gen. nov., sp. nov., a novel member of family Burkholderiaceae isolated from activated sludge collected in Shen Zhen, China.</title>
        <authorList>
            <person name="Wang X."/>
        </authorList>
    </citation>
    <scope>NUCLEOTIDE SEQUENCE</scope>
    <source>
        <strain evidence="6">DQS-5</strain>
    </source>
</reference>
<gene>
    <name evidence="6" type="ORF">PZA18_03305</name>
</gene>
<dbReference type="InterPro" id="IPR016211">
    <property type="entry name" value="Glu/Phe/Leu/Val/Trp_DH_bac/arc"/>
</dbReference>
<name>A0ABT7DSN5_9NEIS</name>
<dbReference type="PANTHER" id="PTHR42722:SF1">
    <property type="entry name" value="VALINE DEHYDROGENASE"/>
    <property type="match status" value="1"/>
</dbReference>
<evidence type="ECO:0000256" key="3">
    <source>
        <dbReference type="ARBA" id="ARBA00023027"/>
    </source>
</evidence>
<keyword evidence="3" id="KW-0520">NAD</keyword>
<dbReference type="InterPro" id="IPR006097">
    <property type="entry name" value="Glu/Leu/Phe/Val/Trp_DH_dimer"/>
</dbReference>
<keyword evidence="2 4" id="KW-0560">Oxidoreductase</keyword>
<evidence type="ECO:0000256" key="2">
    <source>
        <dbReference type="ARBA" id="ARBA00023002"/>
    </source>
</evidence>
<dbReference type="Proteomes" id="UP001172778">
    <property type="component" value="Unassembled WGS sequence"/>
</dbReference>
<dbReference type="SMART" id="SM00839">
    <property type="entry name" value="ELFV_dehydrog"/>
    <property type="match status" value="1"/>
</dbReference>
<evidence type="ECO:0000313" key="7">
    <source>
        <dbReference type="Proteomes" id="UP001172778"/>
    </source>
</evidence>
<accession>A0ABT7DSN5</accession>
<dbReference type="PANTHER" id="PTHR42722">
    <property type="entry name" value="LEUCINE DEHYDROGENASE"/>
    <property type="match status" value="1"/>
</dbReference>
<dbReference type="Pfam" id="PF02812">
    <property type="entry name" value="ELFV_dehydrog_N"/>
    <property type="match status" value="1"/>
</dbReference>
<organism evidence="6 7">
    <name type="scientific">Parachitinimonas caeni</name>
    <dbReference type="NCBI Taxonomy" id="3031301"/>
    <lineage>
        <taxon>Bacteria</taxon>
        <taxon>Pseudomonadati</taxon>
        <taxon>Pseudomonadota</taxon>
        <taxon>Betaproteobacteria</taxon>
        <taxon>Neisseriales</taxon>
        <taxon>Chitinibacteraceae</taxon>
        <taxon>Parachitinimonas</taxon>
    </lineage>
</organism>
<dbReference type="InterPro" id="IPR006095">
    <property type="entry name" value="Glu/Leu/Phe/Val/Trp_DH"/>
</dbReference>
<dbReference type="InterPro" id="IPR046346">
    <property type="entry name" value="Aminoacid_DH-like_N_sf"/>
</dbReference>
<comment type="similarity">
    <text evidence="1 4">Belongs to the Glu/Leu/Phe/Val dehydrogenases family.</text>
</comment>